<dbReference type="AlphaFoldDB" id="A0A7X6N0I1"/>
<protein>
    <recommendedName>
        <fullName evidence="5">Ribulose-phosphate 3-epimerase</fullName>
    </recommendedName>
</protein>
<dbReference type="InterPro" id="IPR000056">
    <property type="entry name" value="Ribul_P_3_epim-like"/>
</dbReference>
<evidence type="ECO:0000313" key="4">
    <source>
        <dbReference type="Proteomes" id="UP000549765"/>
    </source>
</evidence>
<dbReference type="Pfam" id="PF00834">
    <property type="entry name" value="Ribul_P_3_epim"/>
    <property type="match status" value="1"/>
</dbReference>
<keyword evidence="1" id="KW-0479">Metal-binding</keyword>
<organism evidence="3 4">
    <name type="scientific">Periweissella fabalis</name>
    <dbReference type="NCBI Taxonomy" id="1070421"/>
    <lineage>
        <taxon>Bacteria</taxon>
        <taxon>Bacillati</taxon>
        <taxon>Bacillota</taxon>
        <taxon>Bacilli</taxon>
        <taxon>Lactobacillales</taxon>
        <taxon>Lactobacillaceae</taxon>
        <taxon>Periweissella</taxon>
    </lineage>
</organism>
<evidence type="ECO:0000256" key="2">
    <source>
        <dbReference type="ARBA" id="ARBA00023235"/>
    </source>
</evidence>
<gene>
    <name evidence="3" type="ORF">HF964_01380</name>
</gene>
<evidence type="ECO:0008006" key="5">
    <source>
        <dbReference type="Google" id="ProtNLM"/>
    </source>
</evidence>
<accession>A0A7X6N0I1</accession>
<comment type="caution">
    <text evidence="3">The sequence shown here is derived from an EMBL/GenBank/DDBJ whole genome shotgun (WGS) entry which is preliminary data.</text>
</comment>
<dbReference type="SUPFAM" id="SSF51366">
    <property type="entry name" value="Ribulose-phoshate binding barrel"/>
    <property type="match status" value="1"/>
</dbReference>
<dbReference type="EMBL" id="JAAXPN010000001">
    <property type="protein sequence ID" value="NKZ23461.1"/>
    <property type="molecule type" value="Genomic_DNA"/>
</dbReference>
<evidence type="ECO:0000256" key="1">
    <source>
        <dbReference type="ARBA" id="ARBA00022723"/>
    </source>
</evidence>
<dbReference type="Proteomes" id="UP000549765">
    <property type="component" value="Unassembled WGS sequence"/>
</dbReference>
<sequence length="48" mass="5282">MSELSASLMCGNLANLARDITELERAGIDGYHIDIMDGKFVPNLFLLI</sequence>
<dbReference type="GO" id="GO:0005975">
    <property type="term" value="P:carbohydrate metabolic process"/>
    <property type="evidence" value="ECO:0007669"/>
    <property type="project" value="InterPro"/>
</dbReference>
<reference evidence="3 4" key="1">
    <citation type="submission" date="2020-04" db="EMBL/GenBank/DDBJ databases">
        <title>MicrobeNet Type strains.</title>
        <authorList>
            <person name="Nicholson A.C."/>
        </authorList>
    </citation>
    <scope>NUCLEOTIDE SEQUENCE [LARGE SCALE GENOMIC DNA]</scope>
    <source>
        <strain evidence="3 4">CCUG 61472</strain>
    </source>
</reference>
<keyword evidence="2" id="KW-0413">Isomerase</keyword>
<name>A0A7X6N0I1_9LACO</name>
<dbReference type="GO" id="GO:0016857">
    <property type="term" value="F:racemase and epimerase activity, acting on carbohydrates and derivatives"/>
    <property type="evidence" value="ECO:0007669"/>
    <property type="project" value="InterPro"/>
</dbReference>
<evidence type="ECO:0000313" key="3">
    <source>
        <dbReference type="EMBL" id="NKZ23461.1"/>
    </source>
</evidence>
<dbReference type="RefSeq" id="WP_168721255.1">
    <property type="nucleotide sequence ID" value="NZ_JAAXPN010000001.1"/>
</dbReference>
<dbReference type="InterPro" id="IPR013785">
    <property type="entry name" value="Aldolase_TIM"/>
</dbReference>
<dbReference type="InterPro" id="IPR011060">
    <property type="entry name" value="RibuloseP-bd_barrel"/>
</dbReference>
<dbReference type="GO" id="GO:0046872">
    <property type="term" value="F:metal ion binding"/>
    <property type="evidence" value="ECO:0007669"/>
    <property type="project" value="UniProtKB-KW"/>
</dbReference>
<proteinExistence type="predicted"/>
<keyword evidence="4" id="KW-1185">Reference proteome</keyword>
<dbReference type="Gene3D" id="3.20.20.70">
    <property type="entry name" value="Aldolase class I"/>
    <property type="match status" value="1"/>
</dbReference>